<dbReference type="eggNOG" id="COG2135">
    <property type="taxonomic scope" value="Bacteria"/>
</dbReference>
<dbReference type="Pfam" id="PF02586">
    <property type="entry name" value="SRAP"/>
    <property type="match status" value="1"/>
</dbReference>
<evidence type="ECO:0000313" key="9">
    <source>
        <dbReference type="EMBL" id="CDM23074.1"/>
    </source>
</evidence>
<dbReference type="PANTHER" id="PTHR13604:SF0">
    <property type="entry name" value="ABASIC SITE PROCESSING PROTEIN HMCES"/>
    <property type="match status" value="1"/>
</dbReference>
<keyword evidence="6" id="KW-0238">DNA-binding</keyword>
<dbReference type="GO" id="GO:0008233">
    <property type="term" value="F:peptidase activity"/>
    <property type="evidence" value="ECO:0007669"/>
    <property type="project" value="UniProtKB-KW"/>
</dbReference>
<dbReference type="InterPro" id="IPR036590">
    <property type="entry name" value="SRAP-like"/>
</dbReference>
<keyword evidence="10" id="KW-1185">Reference proteome</keyword>
<dbReference type="PATRIC" id="fig|1437824.5.peg.594"/>
<dbReference type="STRING" id="1437824.BN940_02991"/>
<evidence type="ECO:0000256" key="4">
    <source>
        <dbReference type="ARBA" id="ARBA00022801"/>
    </source>
</evidence>
<evidence type="ECO:0000256" key="5">
    <source>
        <dbReference type="ARBA" id="ARBA00023124"/>
    </source>
</evidence>
<evidence type="ECO:0000256" key="2">
    <source>
        <dbReference type="ARBA" id="ARBA00022670"/>
    </source>
</evidence>
<keyword evidence="4 8" id="KW-0378">Hydrolase</keyword>
<evidence type="ECO:0000256" key="7">
    <source>
        <dbReference type="ARBA" id="ARBA00023239"/>
    </source>
</evidence>
<protein>
    <recommendedName>
        <fullName evidence="8">Abasic site processing protein</fullName>
        <ecNumber evidence="8">3.4.-.-</ecNumber>
    </recommendedName>
</protein>
<comment type="similarity">
    <text evidence="1 8">Belongs to the SOS response-associated peptidase family.</text>
</comment>
<dbReference type="HOGENOM" id="CLU_035990_3_1_4"/>
<dbReference type="GO" id="GO:0016829">
    <property type="term" value="F:lyase activity"/>
    <property type="evidence" value="ECO:0007669"/>
    <property type="project" value="UniProtKB-KW"/>
</dbReference>
<evidence type="ECO:0000256" key="1">
    <source>
        <dbReference type="ARBA" id="ARBA00008136"/>
    </source>
</evidence>
<dbReference type="AlphaFoldDB" id="W8WU52"/>
<evidence type="ECO:0000256" key="3">
    <source>
        <dbReference type="ARBA" id="ARBA00022763"/>
    </source>
</evidence>
<dbReference type="GO" id="GO:0006508">
    <property type="term" value="P:proteolysis"/>
    <property type="evidence" value="ECO:0007669"/>
    <property type="project" value="UniProtKB-KW"/>
</dbReference>
<dbReference type="KEGG" id="cdn:BN940_02991"/>
<dbReference type="SUPFAM" id="SSF143081">
    <property type="entry name" value="BB1717-like"/>
    <property type="match status" value="1"/>
</dbReference>
<keyword evidence="2 8" id="KW-0645">Protease</keyword>
<organism evidence="9 10">
    <name type="scientific">Castellaniella defragrans (strain DSM 12143 / CCUG 39792 / 65Phen)</name>
    <name type="common">Alcaligenes defragrans</name>
    <dbReference type="NCBI Taxonomy" id="1437824"/>
    <lineage>
        <taxon>Bacteria</taxon>
        <taxon>Pseudomonadati</taxon>
        <taxon>Pseudomonadota</taxon>
        <taxon>Betaproteobacteria</taxon>
        <taxon>Burkholderiales</taxon>
        <taxon>Alcaligenaceae</taxon>
        <taxon>Castellaniella</taxon>
    </lineage>
</organism>
<evidence type="ECO:0000256" key="6">
    <source>
        <dbReference type="ARBA" id="ARBA00023125"/>
    </source>
</evidence>
<dbReference type="Gene3D" id="3.90.1680.10">
    <property type="entry name" value="SOS response associated peptidase-like"/>
    <property type="match status" value="1"/>
</dbReference>
<gene>
    <name evidence="9" type="ORF">BN940_02991</name>
</gene>
<accession>W8WU52</accession>
<evidence type="ECO:0000313" key="10">
    <source>
        <dbReference type="Proteomes" id="UP000019805"/>
    </source>
</evidence>
<dbReference type="PANTHER" id="PTHR13604">
    <property type="entry name" value="DC12-RELATED"/>
    <property type="match status" value="1"/>
</dbReference>
<evidence type="ECO:0000256" key="8">
    <source>
        <dbReference type="RuleBase" id="RU364100"/>
    </source>
</evidence>
<reference evidence="9 10" key="1">
    <citation type="journal article" date="2014" name="BMC Microbiol.">
        <title>The oxygen-independent metabolism of cyclic monoterpenes in Castellaniella defragrans 65Phen.</title>
        <authorList>
            <person name="Petasch J."/>
            <person name="Disch E.M."/>
            <person name="Markert S."/>
            <person name="Becher D."/>
            <person name="Schweder T."/>
            <person name="Huttel B."/>
            <person name="Reinhardt R."/>
            <person name="Harder J."/>
        </authorList>
    </citation>
    <scope>NUCLEOTIDE SEQUENCE [LARGE SCALE GENOMIC DNA]</scope>
    <source>
        <strain evidence="9">65Phen</strain>
    </source>
</reference>
<keyword evidence="5" id="KW-0190">Covalent protein-DNA linkage</keyword>
<keyword evidence="7" id="KW-0456">Lyase</keyword>
<dbReference type="OrthoDB" id="6192129at2"/>
<dbReference type="GO" id="GO:0106300">
    <property type="term" value="P:protein-DNA covalent cross-linking repair"/>
    <property type="evidence" value="ECO:0007669"/>
    <property type="project" value="InterPro"/>
</dbReference>
<dbReference type="InterPro" id="IPR003738">
    <property type="entry name" value="SRAP"/>
</dbReference>
<dbReference type="EC" id="3.4.-.-" evidence="8"/>
<proteinExistence type="inferred from homology"/>
<dbReference type="RefSeq" id="WP_043679960.1">
    <property type="nucleotide sequence ID" value="NZ_HG916765.1"/>
</dbReference>
<keyword evidence="3" id="KW-0227">DNA damage</keyword>
<sequence>MCNRYVTPSQAEIERDWHVGRQNPPQWWEPEIHPRSPGLFIRASGGGSELVLGQWALIPHFAKTARLPYQTNNARAEELASKASFRQPWLRGQRCIIPAASFDEPCWETGKNVWWRFRRADGAPWGLAGLFNAWTDPTTGEVIESYTMLTLNADHHPLMRRMHKRKADWPADAQDKRSVIPIEMADTDQWLSGSMEDAKQLLRLAPVDVFDAAPITAPTSGGGLVQDTLL</sequence>
<name>W8WU52_CASD6</name>
<dbReference type="GO" id="GO:0003697">
    <property type="term" value="F:single-stranded DNA binding"/>
    <property type="evidence" value="ECO:0007669"/>
    <property type="project" value="InterPro"/>
</dbReference>
<dbReference type="EMBL" id="HG916765">
    <property type="protein sequence ID" value="CDM23074.1"/>
    <property type="molecule type" value="Genomic_DNA"/>
</dbReference>
<dbReference type="Proteomes" id="UP000019805">
    <property type="component" value="Chromosome"/>
</dbReference>